<evidence type="ECO:0000256" key="9">
    <source>
        <dbReference type="ARBA" id="ARBA00022691"/>
    </source>
</evidence>
<comment type="similarity">
    <text evidence="2 12">Belongs to the RNA methyltransferase RsmE family.</text>
</comment>
<evidence type="ECO:0000313" key="16">
    <source>
        <dbReference type="Proteomes" id="UP000051085"/>
    </source>
</evidence>
<dbReference type="Pfam" id="PF20260">
    <property type="entry name" value="PUA_4"/>
    <property type="match status" value="1"/>
</dbReference>
<keyword evidence="5 12" id="KW-0963">Cytoplasm</keyword>
<dbReference type="GO" id="GO:0070042">
    <property type="term" value="F:rRNA (uridine-N3-)-methyltransferase activity"/>
    <property type="evidence" value="ECO:0007669"/>
    <property type="project" value="TreeGrafter"/>
</dbReference>
<dbReference type="InterPro" id="IPR046887">
    <property type="entry name" value="RsmE_PUA-like"/>
</dbReference>
<evidence type="ECO:0000256" key="2">
    <source>
        <dbReference type="ARBA" id="ARBA00005528"/>
    </source>
</evidence>
<dbReference type="NCBIfam" id="NF008691">
    <property type="entry name" value="PRK11713.1-4"/>
    <property type="match status" value="1"/>
</dbReference>
<dbReference type="PANTHER" id="PTHR30027">
    <property type="entry name" value="RIBOSOMAL RNA SMALL SUBUNIT METHYLTRANSFERASE E"/>
    <property type="match status" value="1"/>
</dbReference>
<evidence type="ECO:0000256" key="8">
    <source>
        <dbReference type="ARBA" id="ARBA00022679"/>
    </source>
</evidence>
<feature type="domain" description="Ribosomal RNA small subunit methyltransferase E methyltransferase" evidence="13">
    <location>
        <begin position="70"/>
        <end position="239"/>
    </location>
</feature>
<evidence type="ECO:0000256" key="5">
    <source>
        <dbReference type="ARBA" id="ARBA00022490"/>
    </source>
</evidence>
<organism evidence="15 16">
    <name type="scientific">Limosilactobacillus pontis DSM 8475</name>
    <dbReference type="NCBI Taxonomy" id="1423794"/>
    <lineage>
        <taxon>Bacteria</taxon>
        <taxon>Bacillati</taxon>
        <taxon>Bacillota</taxon>
        <taxon>Bacilli</taxon>
        <taxon>Lactobacillales</taxon>
        <taxon>Lactobacillaceae</taxon>
        <taxon>Limosilactobacillus</taxon>
    </lineage>
</organism>
<evidence type="ECO:0000256" key="12">
    <source>
        <dbReference type="PIRNR" id="PIRNR015601"/>
    </source>
</evidence>
<dbReference type="PIRSF" id="PIRSF015601">
    <property type="entry name" value="MTase_slr0722"/>
    <property type="match status" value="1"/>
</dbReference>
<reference evidence="15 16" key="1">
    <citation type="journal article" date="2015" name="Genome Announc.">
        <title>Expanding the biotechnology potential of lactobacilli through comparative genomics of 213 strains and associated genera.</title>
        <authorList>
            <person name="Sun Z."/>
            <person name="Harris H.M."/>
            <person name="McCann A."/>
            <person name="Guo C."/>
            <person name="Argimon S."/>
            <person name="Zhang W."/>
            <person name="Yang X."/>
            <person name="Jeffery I.B."/>
            <person name="Cooney J.C."/>
            <person name="Kagawa T.F."/>
            <person name="Liu W."/>
            <person name="Song Y."/>
            <person name="Salvetti E."/>
            <person name="Wrobel A."/>
            <person name="Rasinkangas P."/>
            <person name="Parkhill J."/>
            <person name="Rea M.C."/>
            <person name="O'Sullivan O."/>
            <person name="Ritari J."/>
            <person name="Douillard F.P."/>
            <person name="Paul Ross R."/>
            <person name="Yang R."/>
            <person name="Briner A.E."/>
            <person name="Felis G.E."/>
            <person name="de Vos W.M."/>
            <person name="Barrangou R."/>
            <person name="Klaenhammer T.R."/>
            <person name="Caufield P.W."/>
            <person name="Cui Y."/>
            <person name="Zhang H."/>
            <person name="O'Toole P.W."/>
        </authorList>
    </citation>
    <scope>NUCLEOTIDE SEQUENCE [LARGE SCALE GENOMIC DNA]</scope>
    <source>
        <strain evidence="15 16">DSM 8475</strain>
    </source>
</reference>
<evidence type="ECO:0000256" key="3">
    <source>
        <dbReference type="ARBA" id="ARBA00012328"/>
    </source>
</evidence>
<dbReference type="SUPFAM" id="SSF88697">
    <property type="entry name" value="PUA domain-like"/>
    <property type="match status" value="1"/>
</dbReference>
<comment type="caution">
    <text evidence="15">The sequence shown here is derived from an EMBL/GenBank/DDBJ whole genome shotgun (WGS) entry which is preliminary data.</text>
</comment>
<keyword evidence="8 12" id="KW-0808">Transferase</keyword>
<evidence type="ECO:0000256" key="6">
    <source>
        <dbReference type="ARBA" id="ARBA00022552"/>
    </source>
</evidence>
<accession>A0A922PTN4</accession>
<evidence type="ECO:0000259" key="14">
    <source>
        <dbReference type="Pfam" id="PF20260"/>
    </source>
</evidence>
<dbReference type="NCBIfam" id="TIGR00046">
    <property type="entry name" value="RsmE family RNA methyltransferase"/>
    <property type="match status" value="1"/>
</dbReference>
<keyword evidence="6 12" id="KW-0698">rRNA processing</keyword>
<comment type="subcellular location">
    <subcellularLocation>
        <location evidence="1 12">Cytoplasm</location>
    </subcellularLocation>
</comment>
<evidence type="ECO:0000256" key="11">
    <source>
        <dbReference type="ARBA" id="ARBA00047944"/>
    </source>
</evidence>
<gene>
    <name evidence="15" type="ORF">FD34_GL000829</name>
</gene>
<dbReference type="InterPro" id="IPR006700">
    <property type="entry name" value="RsmE"/>
</dbReference>
<dbReference type="GO" id="GO:0070475">
    <property type="term" value="P:rRNA base methylation"/>
    <property type="evidence" value="ECO:0007669"/>
    <property type="project" value="TreeGrafter"/>
</dbReference>
<evidence type="ECO:0000256" key="4">
    <source>
        <dbReference type="ARBA" id="ARBA00013673"/>
    </source>
</evidence>
<dbReference type="InterPro" id="IPR015947">
    <property type="entry name" value="PUA-like_sf"/>
</dbReference>
<dbReference type="Pfam" id="PF04452">
    <property type="entry name" value="Methyltrans_RNA"/>
    <property type="match status" value="1"/>
</dbReference>
<dbReference type="InterPro" id="IPR029026">
    <property type="entry name" value="tRNA_m1G_MTases_N"/>
</dbReference>
<comment type="function">
    <text evidence="10 12">Specifically methylates the N3 position of the uracil ring of uridine 1498 (m3U1498) in 16S rRNA. Acts on the fully assembled 30S ribosomal subunit.</text>
</comment>
<name>A0A922PTN4_9LACO</name>
<keyword evidence="7 12" id="KW-0489">Methyltransferase</keyword>
<evidence type="ECO:0000259" key="13">
    <source>
        <dbReference type="Pfam" id="PF04452"/>
    </source>
</evidence>
<dbReference type="PANTHER" id="PTHR30027:SF3">
    <property type="entry name" value="16S RRNA (URACIL(1498)-N(3))-METHYLTRANSFERASE"/>
    <property type="match status" value="1"/>
</dbReference>
<evidence type="ECO:0000256" key="7">
    <source>
        <dbReference type="ARBA" id="ARBA00022603"/>
    </source>
</evidence>
<proteinExistence type="inferred from homology"/>
<dbReference type="InterPro" id="IPR046886">
    <property type="entry name" value="RsmE_MTase_dom"/>
</dbReference>
<dbReference type="AlphaFoldDB" id="A0A922PTN4"/>
<dbReference type="SUPFAM" id="SSF75217">
    <property type="entry name" value="alpha/beta knot"/>
    <property type="match status" value="1"/>
</dbReference>
<evidence type="ECO:0000256" key="10">
    <source>
        <dbReference type="ARBA" id="ARBA00025699"/>
    </source>
</evidence>
<comment type="catalytic activity">
    <reaction evidence="11 12">
        <text>uridine(1498) in 16S rRNA + S-adenosyl-L-methionine = N(3)-methyluridine(1498) in 16S rRNA + S-adenosyl-L-homocysteine + H(+)</text>
        <dbReference type="Rhea" id="RHEA:42920"/>
        <dbReference type="Rhea" id="RHEA-COMP:10283"/>
        <dbReference type="Rhea" id="RHEA-COMP:10284"/>
        <dbReference type="ChEBI" id="CHEBI:15378"/>
        <dbReference type="ChEBI" id="CHEBI:57856"/>
        <dbReference type="ChEBI" id="CHEBI:59789"/>
        <dbReference type="ChEBI" id="CHEBI:65315"/>
        <dbReference type="ChEBI" id="CHEBI:74502"/>
        <dbReference type="EC" id="2.1.1.193"/>
    </reaction>
</comment>
<dbReference type="Proteomes" id="UP000051085">
    <property type="component" value="Unassembled WGS sequence"/>
</dbReference>
<dbReference type="GeneID" id="87978691"/>
<sequence>MQRYFINQPADGQELALPKDVAHHLVTVLRATVGSQVELVLADHRVYLATVTATNPAQVKIVQDLDRDSELPLRVTLVCGLPKTKEKPELIVQKATELGADRIVFFESARSISHWAKNKQAKKLARLQKIADGAAEQSHRNRQPQVAYYPDLESALAANPADQRVVAWEESAKQGETSALHRLLVGMTTGQSLLAVFGPEGGLTGQEVERMQEVGVVPVGLGPRILRTETAPLYFMAAVSYASELATTQR</sequence>
<evidence type="ECO:0000256" key="1">
    <source>
        <dbReference type="ARBA" id="ARBA00004496"/>
    </source>
</evidence>
<keyword evidence="9 12" id="KW-0949">S-adenosyl-L-methionine</keyword>
<dbReference type="RefSeq" id="WP_057808224.1">
    <property type="nucleotide sequence ID" value="NZ_AZGO01000065.1"/>
</dbReference>
<dbReference type="Gene3D" id="3.40.1280.10">
    <property type="match status" value="1"/>
</dbReference>
<dbReference type="EC" id="2.1.1.193" evidence="3 12"/>
<dbReference type="InterPro" id="IPR029028">
    <property type="entry name" value="Alpha/beta_knot_MTases"/>
</dbReference>
<dbReference type="GO" id="GO:0005737">
    <property type="term" value="C:cytoplasm"/>
    <property type="evidence" value="ECO:0007669"/>
    <property type="project" value="UniProtKB-SubCell"/>
</dbReference>
<feature type="domain" description="Ribosomal RNA small subunit methyltransferase E PUA-like" evidence="14">
    <location>
        <begin position="17"/>
        <end position="61"/>
    </location>
</feature>
<dbReference type="CDD" id="cd18084">
    <property type="entry name" value="RsmE-like"/>
    <property type="match status" value="1"/>
</dbReference>
<protein>
    <recommendedName>
        <fullName evidence="4 12">Ribosomal RNA small subunit methyltransferase E</fullName>
        <ecNumber evidence="3 12">2.1.1.193</ecNumber>
    </recommendedName>
</protein>
<dbReference type="EMBL" id="AZGO01000065">
    <property type="protein sequence ID" value="KRM35318.1"/>
    <property type="molecule type" value="Genomic_DNA"/>
</dbReference>
<evidence type="ECO:0000313" key="15">
    <source>
        <dbReference type="EMBL" id="KRM35318.1"/>
    </source>
</evidence>